<dbReference type="STRING" id="7395.A0A1A9VWT0"/>
<name>A0A1A9VWT0_GLOAU</name>
<keyword evidence="4 6" id="KW-0863">Zinc-finger</keyword>
<dbReference type="Proteomes" id="UP000078200">
    <property type="component" value="Unassembled WGS sequence"/>
</dbReference>
<dbReference type="GO" id="GO:0005737">
    <property type="term" value="C:cytoplasm"/>
    <property type="evidence" value="ECO:0007669"/>
    <property type="project" value="UniProtKB-SubCell"/>
</dbReference>
<feature type="domain" description="RING-type" evidence="8">
    <location>
        <begin position="126"/>
        <end position="165"/>
    </location>
</feature>
<feature type="compositionally biased region" description="Basic and acidic residues" evidence="7">
    <location>
        <begin position="79"/>
        <end position="90"/>
    </location>
</feature>
<dbReference type="GO" id="GO:0031663">
    <property type="term" value="P:lipopolysaccharide-mediated signaling pathway"/>
    <property type="evidence" value="ECO:0007669"/>
    <property type="project" value="TreeGrafter"/>
</dbReference>
<keyword evidence="3" id="KW-0479">Metal-binding</keyword>
<protein>
    <recommendedName>
        <fullName evidence="12">RING-type domain-containing protein</fullName>
    </recommendedName>
</protein>
<dbReference type="InterPro" id="IPR018957">
    <property type="entry name" value="Znf_C3HC4_RING-type"/>
</dbReference>
<dbReference type="PANTHER" id="PTHR10131:SF152">
    <property type="entry name" value="TNF RECEPTOR-ASSOCIATED FACTOR 6"/>
    <property type="match status" value="1"/>
</dbReference>
<dbReference type="PROSITE" id="PS50089">
    <property type="entry name" value="ZF_RING_2"/>
    <property type="match status" value="1"/>
</dbReference>
<evidence type="ECO:0000313" key="10">
    <source>
        <dbReference type="EnsemblMetazoa" id="GAUT050201-PA"/>
    </source>
</evidence>
<evidence type="ECO:0000256" key="3">
    <source>
        <dbReference type="ARBA" id="ARBA00022723"/>
    </source>
</evidence>
<feature type="compositionally biased region" description="Polar residues" evidence="7">
    <location>
        <begin position="49"/>
        <end position="76"/>
    </location>
</feature>
<dbReference type="GO" id="GO:0043122">
    <property type="term" value="P:regulation of canonical NF-kappaB signal transduction"/>
    <property type="evidence" value="ECO:0007669"/>
    <property type="project" value="TreeGrafter"/>
</dbReference>
<dbReference type="InterPro" id="IPR008974">
    <property type="entry name" value="TRAF-like"/>
</dbReference>
<evidence type="ECO:0000313" key="11">
    <source>
        <dbReference type="Proteomes" id="UP000078200"/>
    </source>
</evidence>
<keyword evidence="5" id="KW-0862">Zinc</keyword>
<dbReference type="PROSITE" id="PS00518">
    <property type="entry name" value="ZF_RING_1"/>
    <property type="match status" value="1"/>
</dbReference>
<dbReference type="GO" id="GO:0061630">
    <property type="term" value="F:ubiquitin protein ligase activity"/>
    <property type="evidence" value="ECO:0007669"/>
    <property type="project" value="TreeGrafter"/>
</dbReference>
<keyword evidence="11" id="KW-1185">Reference proteome</keyword>
<dbReference type="SMART" id="SM00184">
    <property type="entry name" value="RING"/>
    <property type="match status" value="1"/>
</dbReference>
<dbReference type="PROSITE" id="PS50144">
    <property type="entry name" value="MATH"/>
    <property type="match status" value="1"/>
</dbReference>
<sequence length="496" mass="57105">MFGFSLIVVEFIASLKQVKQLIHLKTLAIIWSCLRQHLSADEAPPSLGKTPTATPAQKQSQQFRQQPTPPTDIQQRQQRKGDENIKKEMIRQPPNSLPLRSDNSTITNTRSSSLEDHTDPDGRYLCAICINWLNEPVLTSCGHRFCKSCLSSWLGPERQWCPMDNEKISGEQDVFPDNFTRREIEQIKLKCPNANLGCDLVASPIEVERHRYNCPYRTNEDSAEEKCPFASIKCDFVARPETNGLEVHLKEEMALHMQLLLKAFQQTAISTWNPQKPKKIAAQTNGYTENPQLPPPPPQYANGAEEQLIQAMYQRIVVLEQRSCEQAVKIENLTKQLQNQRQQIDPRYSGGTILWEIVNFQKLIEHLRANANNLVYSRECFTSPYGYKFCARLNIQPKHQHLLSLHVHLMQSENDYHLDWPFNGRIKLCMIHPRDAKLSQHDTIMTKPEILAFHQPRERISTRGFGFVEYANVGEIIKKGFCEDDRLVIKIEINIV</sequence>
<evidence type="ECO:0000256" key="1">
    <source>
        <dbReference type="ARBA" id="ARBA00004496"/>
    </source>
</evidence>
<evidence type="ECO:0000259" key="9">
    <source>
        <dbReference type="PROSITE" id="PS50144"/>
    </source>
</evidence>
<dbReference type="PANTHER" id="PTHR10131">
    <property type="entry name" value="TNF RECEPTOR ASSOCIATED FACTOR"/>
    <property type="match status" value="1"/>
</dbReference>
<feature type="compositionally biased region" description="Polar residues" evidence="7">
    <location>
        <begin position="101"/>
        <end position="112"/>
    </location>
</feature>
<dbReference type="GO" id="GO:0045087">
    <property type="term" value="P:innate immune response"/>
    <property type="evidence" value="ECO:0007669"/>
    <property type="project" value="TreeGrafter"/>
</dbReference>
<dbReference type="SUPFAM" id="SSF49599">
    <property type="entry name" value="TRAF domain-like"/>
    <property type="match status" value="2"/>
</dbReference>
<dbReference type="GO" id="GO:0005634">
    <property type="term" value="C:nucleus"/>
    <property type="evidence" value="ECO:0007669"/>
    <property type="project" value="UniProtKB-ARBA"/>
</dbReference>
<evidence type="ECO:0000256" key="6">
    <source>
        <dbReference type="PROSITE-ProRule" id="PRU00175"/>
    </source>
</evidence>
<dbReference type="InterPro" id="IPR049342">
    <property type="entry name" value="TRAF1-6_MATH_dom"/>
</dbReference>
<dbReference type="Pfam" id="PF00097">
    <property type="entry name" value="zf-C3HC4"/>
    <property type="match status" value="1"/>
</dbReference>
<dbReference type="InterPro" id="IPR017907">
    <property type="entry name" value="Znf_RING_CS"/>
</dbReference>
<accession>A0A1A9VWT0</accession>
<feature type="domain" description="MATH" evidence="9">
    <location>
        <begin position="350"/>
        <end position="493"/>
    </location>
</feature>
<dbReference type="GO" id="GO:0060255">
    <property type="term" value="P:regulation of macromolecule metabolic process"/>
    <property type="evidence" value="ECO:0007669"/>
    <property type="project" value="UniProtKB-ARBA"/>
</dbReference>
<dbReference type="Gene3D" id="2.60.210.10">
    <property type="entry name" value="Apoptosis, Tumor Necrosis Factor Receptor Associated Protein 2, Chain A"/>
    <property type="match status" value="1"/>
</dbReference>
<dbReference type="Gene3D" id="3.30.40.10">
    <property type="entry name" value="Zinc/RING finger domain, C3HC4 (zinc finger)"/>
    <property type="match status" value="2"/>
</dbReference>
<dbReference type="AlphaFoldDB" id="A0A1A9VWT0"/>
<evidence type="ECO:0000256" key="4">
    <source>
        <dbReference type="ARBA" id="ARBA00022771"/>
    </source>
</evidence>
<dbReference type="FunFam" id="2.60.210.10:FF:000019">
    <property type="entry name" value="TNF-receptor-associated factor 2"/>
    <property type="match status" value="1"/>
</dbReference>
<comment type="subcellular location">
    <subcellularLocation>
        <location evidence="1">Cytoplasm</location>
    </subcellularLocation>
</comment>
<dbReference type="SUPFAM" id="SSF57850">
    <property type="entry name" value="RING/U-box"/>
    <property type="match status" value="1"/>
</dbReference>
<evidence type="ECO:0008006" key="12">
    <source>
        <dbReference type="Google" id="ProtNLM"/>
    </source>
</evidence>
<dbReference type="InterPro" id="IPR001841">
    <property type="entry name" value="Znf_RING"/>
</dbReference>
<evidence type="ECO:0000259" key="8">
    <source>
        <dbReference type="PROSITE" id="PS50089"/>
    </source>
</evidence>
<evidence type="ECO:0000256" key="7">
    <source>
        <dbReference type="SAM" id="MobiDB-lite"/>
    </source>
</evidence>
<proteinExistence type="predicted"/>
<dbReference type="EnsemblMetazoa" id="GAUT050201-RA">
    <property type="protein sequence ID" value="GAUT050201-PA"/>
    <property type="gene ID" value="GAUT050201"/>
</dbReference>
<evidence type="ECO:0000256" key="2">
    <source>
        <dbReference type="ARBA" id="ARBA00022490"/>
    </source>
</evidence>
<dbReference type="Pfam" id="PF21355">
    <property type="entry name" value="TRAF-mep_MATH"/>
    <property type="match status" value="1"/>
</dbReference>
<reference evidence="10" key="1">
    <citation type="submission" date="2020-05" db="UniProtKB">
        <authorList>
            <consortium name="EnsemblMetazoa"/>
        </authorList>
    </citation>
    <scope>IDENTIFICATION</scope>
    <source>
        <strain evidence="10">TTRI</strain>
    </source>
</reference>
<dbReference type="VEuPathDB" id="VectorBase:GAUT050201"/>
<dbReference type="InterPro" id="IPR002083">
    <property type="entry name" value="MATH/TRAF_dom"/>
</dbReference>
<dbReference type="GO" id="GO:0008270">
    <property type="term" value="F:zinc ion binding"/>
    <property type="evidence" value="ECO:0007669"/>
    <property type="project" value="UniProtKB-KW"/>
</dbReference>
<evidence type="ECO:0000256" key="5">
    <source>
        <dbReference type="ARBA" id="ARBA00022833"/>
    </source>
</evidence>
<keyword evidence="2" id="KW-0963">Cytoplasm</keyword>
<organism evidence="10 11">
    <name type="scientific">Glossina austeni</name>
    <name type="common">Savannah tsetse fly</name>
    <dbReference type="NCBI Taxonomy" id="7395"/>
    <lineage>
        <taxon>Eukaryota</taxon>
        <taxon>Metazoa</taxon>
        <taxon>Ecdysozoa</taxon>
        <taxon>Arthropoda</taxon>
        <taxon>Hexapoda</taxon>
        <taxon>Insecta</taxon>
        <taxon>Pterygota</taxon>
        <taxon>Neoptera</taxon>
        <taxon>Endopterygota</taxon>
        <taxon>Diptera</taxon>
        <taxon>Brachycera</taxon>
        <taxon>Muscomorpha</taxon>
        <taxon>Hippoboscoidea</taxon>
        <taxon>Glossinidae</taxon>
        <taxon>Glossina</taxon>
    </lineage>
</organism>
<dbReference type="InterPro" id="IPR013083">
    <property type="entry name" value="Znf_RING/FYVE/PHD"/>
</dbReference>
<feature type="region of interest" description="Disordered" evidence="7">
    <location>
        <begin position="42"/>
        <end position="117"/>
    </location>
</feature>